<feature type="transmembrane region" description="Helical" evidence="13">
    <location>
        <begin position="69"/>
        <end position="93"/>
    </location>
</feature>
<dbReference type="InterPro" id="IPR052168">
    <property type="entry name" value="Cytochrome_b561_oxidase"/>
</dbReference>
<evidence type="ECO:0000313" key="16">
    <source>
        <dbReference type="Proteomes" id="UP000192656"/>
    </source>
</evidence>
<proteinExistence type="inferred from homology"/>
<evidence type="ECO:0000256" key="8">
    <source>
        <dbReference type="ARBA" id="ARBA00022982"/>
    </source>
</evidence>
<evidence type="ECO:0000256" key="1">
    <source>
        <dbReference type="ARBA" id="ARBA00001970"/>
    </source>
</evidence>
<evidence type="ECO:0000256" key="11">
    <source>
        <dbReference type="ARBA" id="ARBA00023136"/>
    </source>
</evidence>
<keyword evidence="9 13" id="KW-1133">Transmembrane helix</keyword>
<comment type="similarity">
    <text evidence="12">Belongs to the cytochrome b561 family.</text>
</comment>
<dbReference type="GO" id="GO:0005886">
    <property type="term" value="C:plasma membrane"/>
    <property type="evidence" value="ECO:0007669"/>
    <property type="project" value="UniProtKB-SubCell"/>
</dbReference>
<keyword evidence="4" id="KW-1003">Cell membrane</keyword>
<keyword evidence="5" id="KW-0349">Heme</keyword>
<evidence type="ECO:0000256" key="9">
    <source>
        <dbReference type="ARBA" id="ARBA00022989"/>
    </source>
</evidence>
<evidence type="ECO:0000256" key="13">
    <source>
        <dbReference type="SAM" id="Phobius"/>
    </source>
</evidence>
<dbReference type="EMBL" id="FWXR01000011">
    <property type="protein sequence ID" value="SMC87929.1"/>
    <property type="molecule type" value="Genomic_DNA"/>
</dbReference>
<keyword evidence="8" id="KW-0249">Electron transport</keyword>
<keyword evidence="16" id="KW-1185">Reference proteome</keyword>
<dbReference type="InterPro" id="IPR011577">
    <property type="entry name" value="Cyt_b561_bac/Ni-Hgenase"/>
</dbReference>
<evidence type="ECO:0000313" key="15">
    <source>
        <dbReference type="EMBL" id="SMC87929.1"/>
    </source>
</evidence>
<sequence length="198" mass="22144">MSPETTASAETSAGDTMAAVRPAEGLSQNARYAPTSRLIHWAVAALVLVVWPLGFVIEFVQNDSKTPFYFLHESFGFLILWLMLVRVVVRMIRGTPPQPPMPRWQKITAESVHGLLYVALFLQPIFGFLATNAFGFPLDWFGIVTVWSPVGKSETWAPIFMGVHVALGYAILVLFVLHLGGVLHHHLLKRDAMLYRMI</sequence>
<evidence type="ECO:0000256" key="12">
    <source>
        <dbReference type="ARBA" id="ARBA00037975"/>
    </source>
</evidence>
<evidence type="ECO:0000256" key="7">
    <source>
        <dbReference type="ARBA" id="ARBA00022723"/>
    </source>
</evidence>
<dbReference type="InterPro" id="IPR016174">
    <property type="entry name" value="Di-haem_cyt_TM"/>
</dbReference>
<feature type="transmembrane region" description="Helical" evidence="13">
    <location>
        <begin position="38"/>
        <end position="57"/>
    </location>
</feature>
<reference evidence="15 16" key="1">
    <citation type="submission" date="2017-04" db="EMBL/GenBank/DDBJ databases">
        <authorList>
            <person name="Afonso C.L."/>
            <person name="Miller P.J."/>
            <person name="Scott M.A."/>
            <person name="Spackman E."/>
            <person name="Goraichik I."/>
            <person name="Dimitrov K.M."/>
            <person name="Suarez D.L."/>
            <person name="Swayne D.E."/>
        </authorList>
    </citation>
    <scope>NUCLEOTIDE SEQUENCE [LARGE SCALE GENOMIC DNA]</scope>
    <source>
        <strain evidence="15 16">CGMCC 1.10972</strain>
    </source>
</reference>
<dbReference type="AlphaFoldDB" id="A0A1W2CRT5"/>
<feature type="transmembrane region" description="Helical" evidence="13">
    <location>
        <begin position="114"/>
        <end position="136"/>
    </location>
</feature>
<dbReference type="GO" id="GO:0046872">
    <property type="term" value="F:metal ion binding"/>
    <property type="evidence" value="ECO:0007669"/>
    <property type="project" value="UniProtKB-KW"/>
</dbReference>
<keyword evidence="6 13" id="KW-0812">Transmembrane</keyword>
<feature type="transmembrane region" description="Helical" evidence="13">
    <location>
        <begin position="156"/>
        <end position="183"/>
    </location>
</feature>
<protein>
    <submittedName>
        <fullName evidence="15">Cytochrome b561</fullName>
    </submittedName>
</protein>
<keyword evidence="11 13" id="KW-0472">Membrane</keyword>
<dbReference type="PANTHER" id="PTHR30529:SF7">
    <property type="entry name" value="CYTOCHROME B561 BACTERIAL_NI-HYDROGENASE DOMAIN-CONTAINING PROTEIN"/>
    <property type="match status" value="1"/>
</dbReference>
<organism evidence="15 16">
    <name type="scientific">Fulvimarina manganoxydans</name>
    <dbReference type="NCBI Taxonomy" id="937218"/>
    <lineage>
        <taxon>Bacteria</taxon>
        <taxon>Pseudomonadati</taxon>
        <taxon>Pseudomonadota</taxon>
        <taxon>Alphaproteobacteria</taxon>
        <taxon>Hyphomicrobiales</taxon>
        <taxon>Aurantimonadaceae</taxon>
        <taxon>Fulvimarina</taxon>
    </lineage>
</organism>
<keyword evidence="3" id="KW-0813">Transport</keyword>
<gene>
    <name evidence="15" type="ORF">SAMN06297251_11183</name>
</gene>
<comment type="cofactor">
    <cofactor evidence="1">
        <name>heme b</name>
        <dbReference type="ChEBI" id="CHEBI:60344"/>
    </cofactor>
</comment>
<evidence type="ECO:0000259" key="14">
    <source>
        <dbReference type="Pfam" id="PF01292"/>
    </source>
</evidence>
<dbReference type="STRING" id="937218.SAMN06297251_11183"/>
<dbReference type="Proteomes" id="UP000192656">
    <property type="component" value="Unassembled WGS sequence"/>
</dbReference>
<evidence type="ECO:0000256" key="6">
    <source>
        <dbReference type="ARBA" id="ARBA00022692"/>
    </source>
</evidence>
<evidence type="ECO:0000256" key="4">
    <source>
        <dbReference type="ARBA" id="ARBA00022475"/>
    </source>
</evidence>
<keyword evidence="10" id="KW-0408">Iron</keyword>
<comment type="subcellular location">
    <subcellularLocation>
        <location evidence="2">Cell membrane</location>
        <topology evidence="2">Multi-pass membrane protein</topology>
    </subcellularLocation>
</comment>
<dbReference type="GO" id="GO:0022904">
    <property type="term" value="P:respiratory electron transport chain"/>
    <property type="evidence" value="ECO:0007669"/>
    <property type="project" value="InterPro"/>
</dbReference>
<keyword evidence="7" id="KW-0479">Metal-binding</keyword>
<dbReference type="GO" id="GO:0009055">
    <property type="term" value="F:electron transfer activity"/>
    <property type="evidence" value="ECO:0007669"/>
    <property type="project" value="InterPro"/>
</dbReference>
<evidence type="ECO:0000256" key="2">
    <source>
        <dbReference type="ARBA" id="ARBA00004651"/>
    </source>
</evidence>
<name>A0A1W2CRT5_9HYPH</name>
<dbReference type="RefSeq" id="WP_244556947.1">
    <property type="nucleotide sequence ID" value="NZ_FWXR01000011.1"/>
</dbReference>
<dbReference type="PANTHER" id="PTHR30529">
    <property type="entry name" value="CYTOCHROME B561"/>
    <property type="match status" value="1"/>
</dbReference>
<dbReference type="Gene3D" id="1.20.120.1770">
    <property type="match status" value="1"/>
</dbReference>
<accession>A0A1W2CRT5</accession>
<dbReference type="GO" id="GO:0020037">
    <property type="term" value="F:heme binding"/>
    <property type="evidence" value="ECO:0007669"/>
    <property type="project" value="TreeGrafter"/>
</dbReference>
<evidence type="ECO:0000256" key="5">
    <source>
        <dbReference type="ARBA" id="ARBA00022617"/>
    </source>
</evidence>
<evidence type="ECO:0000256" key="10">
    <source>
        <dbReference type="ARBA" id="ARBA00023004"/>
    </source>
</evidence>
<dbReference type="Pfam" id="PF01292">
    <property type="entry name" value="Ni_hydr_CYTB"/>
    <property type="match status" value="1"/>
</dbReference>
<feature type="domain" description="Cytochrome b561 bacterial/Ni-hydrogenase" evidence="14">
    <location>
        <begin position="31"/>
        <end position="198"/>
    </location>
</feature>
<dbReference type="SUPFAM" id="SSF81342">
    <property type="entry name" value="Transmembrane di-heme cytochromes"/>
    <property type="match status" value="1"/>
</dbReference>
<evidence type="ECO:0000256" key="3">
    <source>
        <dbReference type="ARBA" id="ARBA00022448"/>
    </source>
</evidence>